<dbReference type="Gene3D" id="3.10.450.40">
    <property type="match status" value="1"/>
</dbReference>
<feature type="region of interest" description="Disordered" evidence="1">
    <location>
        <begin position="86"/>
        <end position="113"/>
    </location>
</feature>
<dbReference type="Proteomes" id="UP000295136">
    <property type="component" value="Unassembled WGS sequence"/>
</dbReference>
<dbReference type="EMBL" id="SMLD01000089">
    <property type="protein sequence ID" value="TDE41963.1"/>
    <property type="molecule type" value="Genomic_DNA"/>
</dbReference>
<reference evidence="4 5" key="1">
    <citation type="submission" date="2019-03" db="EMBL/GenBank/DDBJ databases">
        <title>Draft genome sequences of novel Actinobacteria.</title>
        <authorList>
            <person name="Sahin N."/>
            <person name="Ay H."/>
            <person name="Saygin H."/>
        </authorList>
    </citation>
    <scope>NUCLEOTIDE SEQUENCE [LARGE SCALE GENOMIC DNA]</scope>
    <source>
        <strain evidence="4 5">6K102</strain>
    </source>
</reference>
<dbReference type="Pfam" id="PF03413">
    <property type="entry name" value="PepSY"/>
    <property type="match status" value="1"/>
</dbReference>
<keyword evidence="5" id="KW-1185">Reference proteome</keyword>
<sequence length="113" mass="11846">MRITKKFIVAGAGVVTLVAGGGAAVAATTAAAPAPKVTAEQAIEIAHKQVAGAWVSELDLDSRDTGADVWEIELTKGSQRHELKIDAATGKVTKNETEQADKDDDDRDDTDDD</sequence>
<proteinExistence type="predicted"/>
<keyword evidence="2" id="KW-0732">Signal</keyword>
<dbReference type="InterPro" id="IPR025711">
    <property type="entry name" value="PepSY"/>
</dbReference>
<dbReference type="RefSeq" id="WP_132634558.1">
    <property type="nucleotide sequence ID" value="NZ_SMLD01000089.1"/>
</dbReference>
<evidence type="ECO:0000256" key="1">
    <source>
        <dbReference type="SAM" id="MobiDB-lite"/>
    </source>
</evidence>
<organism evidence="4 5">
    <name type="scientific">Nonomuraea mesophila</name>
    <dbReference type="NCBI Taxonomy" id="2530382"/>
    <lineage>
        <taxon>Bacteria</taxon>
        <taxon>Bacillati</taxon>
        <taxon>Actinomycetota</taxon>
        <taxon>Actinomycetes</taxon>
        <taxon>Streptosporangiales</taxon>
        <taxon>Streptosporangiaceae</taxon>
        <taxon>Nonomuraea</taxon>
    </lineage>
</organism>
<name>A0A4R5F392_9ACTN</name>
<accession>A0A4R5F392</accession>
<evidence type="ECO:0000313" key="4">
    <source>
        <dbReference type="EMBL" id="TDE41963.1"/>
    </source>
</evidence>
<gene>
    <name evidence="4" type="ORF">E1295_28680</name>
</gene>
<protein>
    <submittedName>
        <fullName evidence="4">Peptidase</fullName>
    </submittedName>
</protein>
<feature type="domain" description="PepSY" evidence="3">
    <location>
        <begin position="36"/>
        <end position="94"/>
    </location>
</feature>
<dbReference type="AlphaFoldDB" id="A0A4R5F392"/>
<feature type="signal peptide" evidence="2">
    <location>
        <begin position="1"/>
        <end position="26"/>
    </location>
</feature>
<evidence type="ECO:0000256" key="2">
    <source>
        <dbReference type="SAM" id="SignalP"/>
    </source>
</evidence>
<feature type="chain" id="PRO_5020743990" evidence="2">
    <location>
        <begin position="27"/>
        <end position="113"/>
    </location>
</feature>
<evidence type="ECO:0000259" key="3">
    <source>
        <dbReference type="Pfam" id="PF03413"/>
    </source>
</evidence>
<feature type="compositionally biased region" description="Acidic residues" evidence="1">
    <location>
        <begin position="101"/>
        <end position="113"/>
    </location>
</feature>
<comment type="caution">
    <text evidence="4">The sequence shown here is derived from an EMBL/GenBank/DDBJ whole genome shotgun (WGS) entry which is preliminary data.</text>
</comment>
<evidence type="ECO:0000313" key="5">
    <source>
        <dbReference type="Proteomes" id="UP000295136"/>
    </source>
</evidence>